<proteinExistence type="inferred from homology"/>
<dbReference type="GO" id="GO:0005840">
    <property type="term" value="C:ribosome"/>
    <property type="evidence" value="ECO:0007669"/>
    <property type="project" value="UniProtKB-KW"/>
</dbReference>
<dbReference type="Proteomes" id="UP000654075">
    <property type="component" value="Unassembled WGS sequence"/>
</dbReference>
<dbReference type="AlphaFoldDB" id="A0A813F3V2"/>
<accession>A0A813F3V2</accession>
<dbReference type="GO" id="GO:0006412">
    <property type="term" value="P:translation"/>
    <property type="evidence" value="ECO:0007669"/>
    <property type="project" value="InterPro"/>
</dbReference>
<reference evidence="4" key="1">
    <citation type="submission" date="2021-02" db="EMBL/GenBank/DDBJ databases">
        <authorList>
            <person name="Dougan E. K."/>
            <person name="Rhodes N."/>
            <person name="Thang M."/>
            <person name="Chan C."/>
        </authorList>
    </citation>
    <scope>NUCLEOTIDE SEQUENCE</scope>
</reference>
<dbReference type="GO" id="GO:0003735">
    <property type="term" value="F:structural constituent of ribosome"/>
    <property type="evidence" value="ECO:0007669"/>
    <property type="project" value="InterPro"/>
</dbReference>
<gene>
    <name evidence="4" type="ORF">PGLA1383_LOCUS26113</name>
</gene>
<evidence type="ECO:0000256" key="1">
    <source>
        <dbReference type="ARBA" id="ARBA00010254"/>
    </source>
</evidence>
<dbReference type="OrthoDB" id="274752at2759"/>
<keyword evidence="5" id="KW-1185">Reference proteome</keyword>
<keyword evidence="2" id="KW-0689">Ribosomal protein</keyword>
<evidence type="ECO:0000313" key="4">
    <source>
        <dbReference type="EMBL" id="CAE8608240.1"/>
    </source>
</evidence>
<feature type="non-terminal residue" evidence="4">
    <location>
        <position position="1"/>
    </location>
</feature>
<dbReference type="SUPFAM" id="SSF50249">
    <property type="entry name" value="Nucleic acid-binding proteins"/>
    <property type="match status" value="1"/>
</dbReference>
<dbReference type="EMBL" id="CAJNNV010022640">
    <property type="protein sequence ID" value="CAE8608240.1"/>
    <property type="molecule type" value="Genomic_DNA"/>
</dbReference>
<dbReference type="InterPro" id="IPR012340">
    <property type="entry name" value="NA-bd_OB-fold"/>
</dbReference>
<organism evidence="4 5">
    <name type="scientific">Polarella glacialis</name>
    <name type="common">Dinoflagellate</name>
    <dbReference type="NCBI Taxonomy" id="89957"/>
    <lineage>
        <taxon>Eukaryota</taxon>
        <taxon>Sar</taxon>
        <taxon>Alveolata</taxon>
        <taxon>Dinophyceae</taxon>
        <taxon>Suessiales</taxon>
        <taxon>Suessiaceae</taxon>
        <taxon>Polarella</taxon>
    </lineage>
</organism>
<dbReference type="CDD" id="cd00364">
    <property type="entry name" value="Ribosomal_uS17"/>
    <property type="match status" value="1"/>
</dbReference>
<dbReference type="InterPro" id="IPR000266">
    <property type="entry name" value="Ribosomal_uS17"/>
</dbReference>
<sequence length="199" mass="22174">VVTKMLVPAAQTSARPRSQRVSGLLLAAAGAFTLLAVGSWPSSSDDLSAAFVSASLRPAAGRDSSPTLLKAFLPFDIVKYGKKKGIRKLPWVEPTAPQEFVEMAAEDGFRLRPKYNHMKIGYVTSDVNIKTRVALIEYYLFDAKYGSWYKRTSKIHFHDEYEISKIGDVVLVAPCRKQSNMKAHRLVEVMKKNNAPTRI</sequence>
<protein>
    <recommendedName>
        <fullName evidence="6">30S ribosomal protein S17, chloroplastic</fullName>
    </recommendedName>
</protein>
<evidence type="ECO:0000256" key="3">
    <source>
        <dbReference type="ARBA" id="ARBA00023274"/>
    </source>
</evidence>
<comment type="caution">
    <text evidence="4">The sequence shown here is derived from an EMBL/GenBank/DDBJ whole genome shotgun (WGS) entry which is preliminary data.</text>
</comment>
<dbReference type="Gene3D" id="2.40.50.140">
    <property type="entry name" value="Nucleic acid-binding proteins"/>
    <property type="match status" value="1"/>
</dbReference>
<dbReference type="GO" id="GO:1990904">
    <property type="term" value="C:ribonucleoprotein complex"/>
    <property type="evidence" value="ECO:0007669"/>
    <property type="project" value="UniProtKB-KW"/>
</dbReference>
<evidence type="ECO:0000256" key="2">
    <source>
        <dbReference type="ARBA" id="ARBA00022980"/>
    </source>
</evidence>
<keyword evidence="3" id="KW-0687">Ribonucleoprotein</keyword>
<comment type="similarity">
    <text evidence="1">Belongs to the universal ribosomal protein uS17 family.</text>
</comment>
<name>A0A813F3V2_POLGL</name>
<evidence type="ECO:0000313" key="5">
    <source>
        <dbReference type="Proteomes" id="UP000654075"/>
    </source>
</evidence>
<dbReference type="Pfam" id="PF00366">
    <property type="entry name" value="Ribosomal_S17"/>
    <property type="match status" value="1"/>
</dbReference>
<evidence type="ECO:0008006" key="6">
    <source>
        <dbReference type="Google" id="ProtNLM"/>
    </source>
</evidence>